<dbReference type="CDD" id="cd11615">
    <property type="entry name" value="SAF_NeuB_like"/>
    <property type="match status" value="1"/>
</dbReference>
<evidence type="ECO:0000259" key="3">
    <source>
        <dbReference type="PROSITE" id="PS50844"/>
    </source>
</evidence>
<dbReference type="InterPro" id="IPR013974">
    <property type="entry name" value="SAF"/>
</dbReference>
<dbReference type="InterPro" id="IPR006190">
    <property type="entry name" value="SAF_AFP_Neu5Ac"/>
</dbReference>
<dbReference type="SUPFAM" id="SSF51658">
    <property type="entry name" value="Xylose isomerase-like"/>
    <property type="match status" value="1"/>
</dbReference>
<dbReference type="PROSITE" id="PS50844">
    <property type="entry name" value="AFP_LIKE"/>
    <property type="match status" value="1"/>
</dbReference>
<dbReference type="InterPro" id="IPR036237">
    <property type="entry name" value="Xyl_isomerase-like_sf"/>
</dbReference>
<organism evidence="4 5">
    <name type="scientific">Dermacoccus abyssi</name>
    <dbReference type="NCBI Taxonomy" id="322596"/>
    <lineage>
        <taxon>Bacteria</taxon>
        <taxon>Bacillati</taxon>
        <taxon>Actinomycetota</taxon>
        <taxon>Actinomycetes</taxon>
        <taxon>Micrococcales</taxon>
        <taxon>Dermacoccaceae</taxon>
        <taxon>Dermacoccus</taxon>
    </lineage>
</organism>
<dbReference type="InterPro" id="IPR046342">
    <property type="entry name" value="CBS_dom_sf"/>
</dbReference>
<proteinExistence type="predicted"/>
<feature type="domain" description="AFP-like" evidence="3">
    <location>
        <begin position="406"/>
        <end position="464"/>
    </location>
</feature>
<dbReference type="Gene3D" id="3.10.580.10">
    <property type="entry name" value="CBS-domain"/>
    <property type="match status" value="1"/>
</dbReference>
<dbReference type="SUPFAM" id="SSF51569">
    <property type="entry name" value="Aldolase"/>
    <property type="match status" value="1"/>
</dbReference>
<dbReference type="Gene3D" id="3.90.1210.10">
    <property type="entry name" value="Antifreeze-like/N-acetylneuraminic acid synthase C-terminal domain"/>
    <property type="match status" value="1"/>
</dbReference>
<dbReference type="Pfam" id="PF08666">
    <property type="entry name" value="SAF"/>
    <property type="match status" value="1"/>
</dbReference>
<dbReference type="InterPro" id="IPR013785">
    <property type="entry name" value="Aldolase_TIM"/>
</dbReference>
<dbReference type="InterPro" id="IPR013132">
    <property type="entry name" value="PseI/NeuA/B-like_N"/>
</dbReference>
<gene>
    <name evidence="4" type="ORF">FV141_09825</name>
</gene>
<name>A0ABX5Z9Z6_9MICO</name>
<reference evidence="4 5" key="1">
    <citation type="submission" date="2019-08" db="EMBL/GenBank/DDBJ databases">
        <title>Dermacoccus abyssi strain HZAU 226, whole genome Nanopore sequencing project.</title>
        <authorList>
            <person name="Guo A."/>
            <person name="Zhang X."/>
            <person name="Ruan Y."/>
            <person name="Liu W."/>
            <person name="Chen Q."/>
            <person name="Gu L."/>
        </authorList>
    </citation>
    <scope>NUCLEOTIDE SEQUENCE [LARGE SCALE GENOMIC DNA]</scope>
    <source>
        <strain evidence="4 5">HZAU 226</strain>
    </source>
</reference>
<dbReference type="InterPro" id="IPR057736">
    <property type="entry name" value="SAF_PseI/NeuA/NeuB"/>
</dbReference>
<keyword evidence="1" id="KW-0129">CBS domain</keyword>
<dbReference type="Proteomes" id="UP000323565">
    <property type="component" value="Chromosome"/>
</dbReference>
<dbReference type="Pfam" id="PF01261">
    <property type="entry name" value="AP_endonuc_2"/>
    <property type="match status" value="1"/>
</dbReference>
<sequence length="757" mass="83625">MTTIDRLTGPFVVAGQESILASLNKIGENKAGIVFCVDSRGILIGSFSDGDFRRWVTQASPIDLQRPVSDAMNPDCVKVAYGSEADHIAAAFRPGVEIVPLVDERGHVIAVAREDAGPMRIGRHIVGEGHPSLVIAEIGNNHQGDVDLAKRLVDLAKESGADAVKFQLRDLATLYRQGDVASSAGEDLGPQYTMNLLAKYSLTPEQMIEVLDHCKSVDIDAFCTPWDEPSLEVLADYGLPALKIASADLTNHTLLRACAAKHLPLLVSTGMSTEDEIAASVSVLQRAGAQFVLLQCQSTYPAPYKDVHLRYMDRLAELGECPVGYSGHERGIHVPIAAVARGAHVIEKHFTIDKTLEGNDHQVSLLPEEFADMVARIREVELALGNGETRAVSTGELMNRANLAKSLVATRPLSAGEQITRDAVSIKAPGRGLQPNRLEELVGRTLRRPIEEGDFFYATDLTDAVAEGRAYSFNRPWGLPVRYHDARKLLGTGERATNPDFLEFHLSYRDVEMDERAIGELFGSKFTGMFHTVHCPDLYAGDFIIDLASSDDQVWQRSIHEVQKVVGITRDLDRWFDGTDEPVVICTMGGFTRDAFDAPEARTAKYERIAQALERIDDDGVRLTAQTLPPYPWLMGGQQHHNLFMDVDDTVWFCEQFGRRLTFDLSHSKLAANFTRKPFSEYVEKLAPLTEHLHIVDAEGVDGEGPQIGDGEIDWPTTAQQLDRLAPGVPFIPEIWQGHVNNGEGFWTALERLETWF</sequence>
<dbReference type="InterPro" id="IPR036732">
    <property type="entry name" value="AFP_Neu5c_C_sf"/>
</dbReference>
<dbReference type="InterPro" id="IPR051690">
    <property type="entry name" value="PseI-like"/>
</dbReference>
<dbReference type="Gene3D" id="3.20.20.150">
    <property type="entry name" value="Divalent-metal-dependent TIM barrel enzymes"/>
    <property type="match status" value="1"/>
</dbReference>
<dbReference type="EMBL" id="CP043031">
    <property type="protein sequence ID" value="QEH93795.1"/>
    <property type="molecule type" value="Genomic_DNA"/>
</dbReference>
<dbReference type="Gene3D" id="3.20.20.70">
    <property type="entry name" value="Aldolase class I"/>
    <property type="match status" value="1"/>
</dbReference>
<dbReference type="PANTHER" id="PTHR42966:SF3">
    <property type="entry name" value="BLR5971 PROTEIN"/>
    <property type="match status" value="1"/>
</dbReference>
<dbReference type="PANTHER" id="PTHR42966">
    <property type="entry name" value="N-ACETYLNEURAMINATE SYNTHASE"/>
    <property type="match status" value="1"/>
</dbReference>
<dbReference type="SUPFAM" id="SSF54631">
    <property type="entry name" value="CBS-domain pair"/>
    <property type="match status" value="1"/>
</dbReference>
<protein>
    <submittedName>
        <fullName evidence="4">TIM barrel protein</fullName>
    </submittedName>
</protein>
<dbReference type="SUPFAM" id="SSF51269">
    <property type="entry name" value="AFP III-like domain"/>
    <property type="match status" value="1"/>
</dbReference>
<accession>A0ABX5Z9Z6</accession>
<keyword evidence="5" id="KW-1185">Reference proteome</keyword>
<evidence type="ECO:0000313" key="4">
    <source>
        <dbReference type="EMBL" id="QEH93795.1"/>
    </source>
</evidence>
<dbReference type="SMART" id="SM00858">
    <property type="entry name" value="SAF"/>
    <property type="match status" value="1"/>
</dbReference>
<dbReference type="Pfam" id="PF03102">
    <property type="entry name" value="NeuB"/>
    <property type="match status" value="1"/>
</dbReference>
<evidence type="ECO:0000256" key="2">
    <source>
        <dbReference type="ARBA" id="ARBA00023277"/>
    </source>
</evidence>
<keyword evidence="2" id="KW-0119">Carbohydrate metabolism</keyword>
<evidence type="ECO:0000256" key="1">
    <source>
        <dbReference type="ARBA" id="ARBA00023122"/>
    </source>
</evidence>
<evidence type="ECO:0000313" key="5">
    <source>
        <dbReference type="Proteomes" id="UP000323565"/>
    </source>
</evidence>
<dbReference type="InterPro" id="IPR013022">
    <property type="entry name" value="Xyl_isomerase-like_TIM-brl"/>
</dbReference>